<dbReference type="PROSITE" id="PS51419">
    <property type="entry name" value="RAB"/>
    <property type="match status" value="1"/>
</dbReference>
<dbReference type="Gene3D" id="3.40.50.300">
    <property type="entry name" value="P-loop containing nucleotide triphosphate hydrolases"/>
    <property type="match status" value="2"/>
</dbReference>
<dbReference type="Pfam" id="PF00071">
    <property type="entry name" value="Ras"/>
    <property type="match status" value="2"/>
</dbReference>
<dbReference type="InterPro" id="IPR052661">
    <property type="entry name" value="Ras-like_GTPase_Reg"/>
</dbReference>
<dbReference type="PANTHER" id="PTHR46350:SF2">
    <property type="entry name" value="RAS LIKE FAMILY 10 MEMBER B"/>
    <property type="match status" value="1"/>
</dbReference>
<dbReference type="InterPro" id="IPR001806">
    <property type="entry name" value="Small_GTPase"/>
</dbReference>
<gene>
    <name evidence="2" type="ORF">NDU88_005552</name>
</gene>
<comment type="caution">
    <text evidence="2">The sequence shown here is derived from an EMBL/GenBank/DDBJ whole genome shotgun (WGS) entry which is preliminary data.</text>
</comment>
<organism evidence="2 3">
    <name type="scientific">Pleurodeles waltl</name>
    <name type="common">Iberian ribbed newt</name>
    <dbReference type="NCBI Taxonomy" id="8319"/>
    <lineage>
        <taxon>Eukaryota</taxon>
        <taxon>Metazoa</taxon>
        <taxon>Chordata</taxon>
        <taxon>Craniata</taxon>
        <taxon>Vertebrata</taxon>
        <taxon>Euteleostomi</taxon>
        <taxon>Amphibia</taxon>
        <taxon>Batrachia</taxon>
        <taxon>Caudata</taxon>
        <taxon>Salamandroidea</taxon>
        <taxon>Salamandridae</taxon>
        <taxon>Pleurodelinae</taxon>
        <taxon>Pleurodeles</taxon>
    </lineage>
</organism>
<keyword evidence="1" id="KW-0547">Nucleotide-binding</keyword>
<accession>A0AAV7LLL5</accession>
<sequence>MDMVETLKVAVLGAPGVGKTAIIRQFVHHDFNEAYNPTISQDVYRPSVIINGAMFDVKIMDVPKLSSFPVNSSQEVTPRGSEAQHSKAASASHTCLLVAAPAWLVGSAISFHEWSDMKCRGLRDTCAYILVYDICNLESFEYVKTLRLQIMENRAGLPNEMPIIVVGNKRDLQKHRFTSRHTVSLLVKKSWKCGYIECSAKYNWHIVLLFKELLLSAAATGYKHNHSSTRLQGALQRNSCNIM</sequence>
<dbReference type="Proteomes" id="UP001066276">
    <property type="component" value="Chromosome 11"/>
</dbReference>
<proteinExistence type="predicted"/>
<dbReference type="GO" id="GO:0003924">
    <property type="term" value="F:GTPase activity"/>
    <property type="evidence" value="ECO:0007669"/>
    <property type="project" value="InterPro"/>
</dbReference>
<reference evidence="2" key="1">
    <citation type="journal article" date="2022" name="bioRxiv">
        <title>Sequencing and chromosome-scale assembly of the giantPleurodeles waltlgenome.</title>
        <authorList>
            <person name="Brown T."/>
            <person name="Elewa A."/>
            <person name="Iarovenko S."/>
            <person name="Subramanian E."/>
            <person name="Araus A.J."/>
            <person name="Petzold A."/>
            <person name="Susuki M."/>
            <person name="Suzuki K.-i.T."/>
            <person name="Hayashi T."/>
            <person name="Toyoda A."/>
            <person name="Oliveira C."/>
            <person name="Osipova E."/>
            <person name="Leigh N.D."/>
            <person name="Simon A."/>
            <person name="Yun M.H."/>
        </authorList>
    </citation>
    <scope>NUCLEOTIDE SEQUENCE</scope>
    <source>
        <strain evidence="2">20211129_DDA</strain>
        <tissue evidence="2">Liver</tissue>
    </source>
</reference>
<evidence type="ECO:0000313" key="3">
    <source>
        <dbReference type="Proteomes" id="UP001066276"/>
    </source>
</evidence>
<dbReference type="AlphaFoldDB" id="A0AAV7LLL5"/>
<dbReference type="SMART" id="SM00173">
    <property type="entry name" value="RAS"/>
    <property type="match status" value="1"/>
</dbReference>
<dbReference type="SMART" id="SM00174">
    <property type="entry name" value="RHO"/>
    <property type="match status" value="1"/>
</dbReference>
<dbReference type="EMBL" id="JANPWB010000015">
    <property type="protein sequence ID" value="KAJ1092442.1"/>
    <property type="molecule type" value="Genomic_DNA"/>
</dbReference>
<dbReference type="SUPFAM" id="SSF52540">
    <property type="entry name" value="P-loop containing nucleoside triphosphate hydrolases"/>
    <property type="match status" value="1"/>
</dbReference>
<keyword evidence="3" id="KW-1185">Reference proteome</keyword>
<name>A0AAV7LLL5_PLEWA</name>
<evidence type="ECO:0008006" key="4">
    <source>
        <dbReference type="Google" id="ProtNLM"/>
    </source>
</evidence>
<evidence type="ECO:0000256" key="1">
    <source>
        <dbReference type="ARBA" id="ARBA00022741"/>
    </source>
</evidence>
<dbReference type="PANTHER" id="PTHR46350">
    <property type="entry name" value="RAS LIKE FAMILY 10 MEMBER B-RELATED"/>
    <property type="match status" value="1"/>
</dbReference>
<protein>
    <recommendedName>
        <fullName evidence="4">Small monomeric GTPase</fullName>
    </recommendedName>
</protein>
<dbReference type="GO" id="GO:0005525">
    <property type="term" value="F:GTP binding"/>
    <property type="evidence" value="ECO:0007669"/>
    <property type="project" value="InterPro"/>
</dbReference>
<dbReference type="PRINTS" id="PR00449">
    <property type="entry name" value="RASTRNSFRMNG"/>
</dbReference>
<evidence type="ECO:0000313" key="2">
    <source>
        <dbReference type="EMBL" id="KAJ1092442.1"/>
    </source>
</evidence>
<dbReference type="InterPro" id="IPR027417">
    <property type="entry name" value="P-loop_NTPase"/>
</dbReference>
<dbReference type="SMART" id="SM00175">
    <property type="entry name" value="RAB"/>
    <property type="match status" value="1"/>
</dbReference>
<dbReference type="PROSITE" id="PS51421">
    <property type="entry name" value="RAS"/>
    <property type="match status" value="1"/>
</dbReference>